<gene>
    <name evidence="2" type="ORF">DIZ80_13115</name>
</gene>
<comment type="caution">
    <text evidence="2">The sequence shown here is derived from an EMBL/GenBank/DDBJ whole genome shotgun (WGS) entry which is preliminary data.</text>
</comment>
<reference evidence="2 3" key="1">
    <citation type="journal article" date="2018" name="ISME J.">
        <title>Endosymbiont genomes yield clues of tubeworm success.</title>
        <authorList>
            <person name="Li Y."/>
            <person name="Liles M.R."/>
            <person name="Halanych K.M."/>
        </authorList>
    </citation>
    <scope>NUCLEOTIDE SEQUENCE [LARGE SCALE GENOMIC DNA]</scope>
    <source>
        <strain evidence="2">A1464</strain>
    </source>
</reference>
<dbReference type="EMBL" id="QFXC01000013">
    <property type="protein sequence ID" value="RDH81055.1"/>
    <property type="molecule type" value="Genomic_DNA"/>
</dbReference>
<proteinExistence type="predicted"/>
<feature type="signal peptide" evidence="1">
    <location>
        <begin position="1"/>
        <end position="22"/>
    </location>
</feature>
<name>A0A370D7Z8_9GAMM</name>
<dbReference type="Proteomes" id="UP000254266">
    <property type="component" value="Unassembled WGS sequence"/>
</dbReference>
<dbReference type="AlphaFoldDB" id="A0A370D7Z8"/>
<accession>A0A370D7Z8</accession>
<protein>
    <submittedName>
        <fullName evidence="2">Uncharacterized protein</fullName>
    </submittedName>
</protein>
<feature type="chain" id="PRO_5016884260" evidence="1">
    <location>
        <begin position="23"/>
        <end position="106"/>
    </location>
</feature>
<keyword evidence="3" id="KW-1185">Reference proteome</keyword>
<keyword evidence="1" id="KW-0732">Signal</keyword>
<sequence>MNRVLKTALIGVLMSASTVSYAKSETENIINMCESAGDFAAFGWQQKEAGVSLSALMTQLVNSGLEVPNELRQYLHHTYSSSNLKSAKQASEEVYGICIATTGSVN</sequence>
<organism evidence="2 3">
    <name type="scientific">endosymbiont of Galathealinum brachiosum</name>
    <dbReference type="NCBI Taxonomy" id="2200906"/>
    <lineage>
        <taxon>Bacteria</taxon>
        <taxon>Pseudomonadati</taxon>
        <taxon>Pseudomonadota</taxon>
        <taxon>Gammaproteobacteria</taxon>
        <taxon>sulfur-oxidizing symbionts</taxon>
    </lineage>
</organism>
<evidence type="ECO:0000313" key="3">
    <source>
        <dbReference type="Proteomes" id="UP000254266"/>
    </source>
</evidence>
<evidence type="ECO:0000256" key="1">
    <source>
        <dbReference type="SAM" id="SignalP"/>
    </source>
</evidence>
<evidence type="ECO:0000313" key="2">
    <source>
        <dbReference type="EMBL" id="RDH81055.1"/>
    </source>
</evidence>